<name>W7XDR3_TETTS</name>
<dbReference type="InParanoid" id="W7XDR3"/>
<proteinExistence type="predicted"/>
<dbReference type="Proteomes" id="UP000009168">
    <property type="component" value="Unassembled WGS sequence"/>
</dbReference>
<reference evidence="2" key="1">
    <citation type="journal article" date="2006" name="PLoS Biol.">
        <title>Macronuclear genome sequence of the ciliate Tetrahymena thermophila, a model eukaryote.</title>
        <authorList>
            <person name="Eisen J.A."/>
            <person name="Coyne R.S."/>
            <person name="Wu M."/>
            <person name="Wu D."/>
            <person name="Thiagarajan M."/>
            <person name="Wortman J.R."/>
            <person name="Badger J.H."/>
            <person name="Ren Q."/>
            <person name="Amedeo P."/>
            <person name="Jones K.M."/>
            <person name="Tallon L.J."/>
            <person name="Delcher A.L."/>
            <person name="Salzberg S.L."/>
            <person name="Silva J.C."/>
            <person name="Haas B.J."/>
            <person name="Majoros W.H."/>
            <person name="Farzad M."/>
            <person name="Carlton J.M."/>
            <person name="Smith R.K. Jr."/>
            <person name="Garg J."/>
            <person name="Pearlman R.E."/>
            <person name="Karrer K.M."/>
            <person name="Sun L."/>
            <person name="Manning G."/>
            <person name="Elde N.C."/>
            <person name="Turkewitz A.P."/>
            <person name="Asai D.J."/>
            <person name="Wilkes D.E."/>
            <person name="Wang Y."/>
            <person name="Cai H."/>
            <person name="Collins K."/>
            <person name="Stewart B.A."/>
            <person name="Lee S.R."/>
            <person name="Wilamowska K."/>
            <person name="Weinberg Z."/>
            <person name="Ruzzo W.L."/>
            <person name="Wloga D."/>
            <person name="Gaertig J."/>
            <person name="Frankel J."/>
            <person name="Tsao C.-C."/>
            <person name="Gorovsky M.A."/>
            <person name="Keeling P.J."/>
            <person name="Waller R.F."/>
            <person name="Patron N.J."/>
            <person name="Cherry J.M."/>
            <person name="Stover N.A."/>
            <person name="Krieger C.J."/>
            <person name="del Toro C."/>
            <person name="Ryder H.F."/>
            <person name="Williamson S.C."/>
            <person name="Barbeau R.A."/>
            <person name="Hamilton E.P."/>
            <person name="Orias E."/>
        </authorList>
    </citation>
    <scope>NUCLEOTIDE SEQUENCE [LARGE SCALE GENOMIC DNA]</scope>
    <source>
        <strain evidence="2">SB210</strain>
    </source>
</reference>
<evidence type="ECO:0000313" key="2">
    <source>
        <dbReference type="Proteomes" id="UP000009168"/>
    </source>
</evidence>
<accession>W7XDR3</accession>
<organism evidence="1 2">
    <name type="scientific">Tetrahymena thermophila (strain SB210)</name>
    <dbReference type="NCBI Taxonomy" id="312017"/>
    <lineage>
        <taxon>Eukaryota</taxon>
        <taxon>Sar</taxon>
        <taxon>Alveolata</taxon>
        <taxon>Ciliophora</taxon>
        <taxon>Intramacronucleata</taxon>
        <taxon>Oligohymenophorea</taxon>
        <taxon>Hymenostomatida</taxon>
        <taxon>Tetrahymenina</taxon>
        <taxon>Tetrahymenidae</taxon>
        <taxon>Tetrahymena</taxon>
    </lineage>
</organism>
<evidence type="ECO:0000313" key="1">
    <source>
        <dbReference type="EMBL" id="EWS71996.1"/>
    </source>
</evidence>
<dbReference type="RefSeq" id="XP_012655496.1">
    <property type="nucleotide sequence ID" value="XM_012800042.1"/>
</dbReference>
<keyword evidence="2" id="KW-1185">Reference proteome</keyword>
<dbReference type="GeneID" id="24439087"/>
<sequence>MSNFHFNINYRLQSKQQSRQILKLDNLRSSSTLSSCQPKGIEHILINRMCEGKLKQQDLLNQLFSKQSSKPEQRKQKGFYYEDQREVASVKEFFHFYKLVSSEKNNIQRQEFNEQLQKKTQKIIHMLHEKNQNYKSKQMNTSEDVPIKSINILSPQSSKEILNQSQQQVYFSQQRQAENTINQISIPSSEQKHLHKIPSLEYKQNLQNPNQMQRKSSFKAQKRANPVLEIDSTAKNYFISPFPSQKNLVSQDEQEILASQNKSIFIFPKNVQTIRLETIASDNLNDINKVVQQQKLPRQHYQQTQVTNPSTNINLQQTQKSLKQRQNNIENQLRVKDLNLSDTSQGKLLSSTLQSNTASRRQTNLIPNSARSNVLSQQSQRGITFQSDQVNINTPFVSSANQNKQEEYLVGNSMQNQIEFQNSKIQQLMNDFNDSILEQDQKQIDNPNEQQDFKMKQRQNSDQIIIYGNQNSQKSLFLKQVTRNNSLGSQPYIDAPLQGVNQKELKQDKATVSFSLPHSAQKNIINQNQNTTLLKRFSSMANLNFQNSLNESTCSIPQIRGKSHSPSKVDQFKSSREIEVEENNIESSKKNSVKQFEIDRKKSLQFTMKHADKFLHTHDSLAGTKANIQSRDKKLQFIGQIFKSASNFDIIISNQINQSIEKKKKQQSQSRIGSSKTYLDKELVYENQKPIRISTLEKENFKEEAIQSQESEFEIISQAQINNKKTASYENFRKQRPKSSFDSNKIIEEENQNVQIKNRKTAFLNVQKIKTENLITKDGKKFNSKAIKNLEKDIGNNIQKIDSLLANKTGQNLYLDEKRINSPLSYTQKQFHTRAEVVKHFKIQKYFDIQKTLAIDYSNAKKNIYFQQQDNKIYTKNTDYIKYFH</sequence>
<dbReference type="KEGG" id="tet:TTHERM_000459309"/>
<gene>
    <name evidence="1" type="ORF">TTHERM_000459309</name>
</gene>
<dbReference type="AlphaFoldDB" id="W7XDR3"/>
<protein>
    <submittedName>
        <fullName evidence="1">Uncharacterized protein</fullName>
    </submittedName>
</protein>
<dbReference type="EMBL" id="GG662464">
    <property type="protein sequence ID" value="EWS71996.1"/>
    <property type="molecule type" value="Genomic_DNA"/>
</dbReference>